<dbReference type="PROSITE" id="PS51898">
    <property type="entry name" value="TYR_RECOMBINASE"/>
    <property type="match status" value="1"/>
</dbReference>
<dbReference type="AlphaFoldDB" id="A0AAE3EWX4"/>
<evidence type="ECO:0000256" key="1">
    <source>
        <dbReference type="ARBA" id="ARBA00023172"/>
    </source>
</evidence>
<dbReference type="GO" id="GO:0015074">
    <property type="term" value="P:DNA integration"/>
    <property type="evidence" value="ECO:0007669"/>
    <property type="project" value="InterPro"/>
</dbReference>
<keyword evidence="1" id="KW-0233">DNA recombination</keyword>
<feature type="domain" description="Tyr recombinase" evidence="2">
    <location>
        <begin position="1"/>
        <end position="50"/>
    </location>
</feature>
<evidence type="ECO:0000313" key="4">
    <source>
        <dbReference type="Proteomes" id="UP001200642"/>
    </source>
</evidence>
<dbReference type="GO" id="GO:0006310">
    <property type="term" value="P:DNA recombination"/>
    <property type="evidence" value="ECO:0007669"/>
    <property type="project" value="UniProtKB-KW"/>
</dbReference>
<keyword evidence="4" id="KW-1185">Reference proteome</keyword>
<dbReference type="GO" id="GO:0003677">
    <property type="term" value="F:DNA binding"/>
    <property type="evidence" value="ECO:0007669"/>
    <property type="project" value="InterPro"/>
</dbReference>
<dbReference type="InterPro" id="IPR002104">
    <property type="entry name" value="Integrase_catalytic"/>
</dbReference>
<dbReference type="EMBL" id="JAIRBC010000030">
    <property type="protein sequence ID" value="MCG2462383.1"/>
    <property type="molecule type" value="Genomic_DNA"/>
</dbReference>
<dbReference type="InterPro" id="IPR011010">
    <property type="entry name" value="DNA_brk_join_enz"/>
</dbReference>
<gene>
    <name evidence="3" type="ORF">K8352_16600</name>
</gene>
<dbReference type="Gene3D" id="1.10.443.10">
    <property type="entry name" value="Intergrase catalytic core"/>
    <property type="match status" value="1"/>
</dbReference>
<dbReference type="SUPFAM" id="SSF56349">
    <property type="entry name" value="DNA breaking-rejoining enzymes"/>
    <property type="match status" value="1"/>
</dbReference>
<sequence>YTIRHSWATIAKYMGISTAIISEGLGHNSLRTTEIYLKSFDNKVLDEANRLVVS</sequence>
<dbReference type="Proteomes" id="UP001200642">
    <property type="component" value="Unassembled WGS sequence"/>
</dbReference>
<dbReference type="InterPro" id="IPR013762">
    <property type="entry name" value="Integrase-like_cat_sf"/>
</dbReference>
<feature type="non-terminal residue" evidence="3">
    <location>
        <position position="1"/>
    </location>
</feature>
<reference evidence="3" key="1">
    <citation type="submission" date="2023-02" db="EMBL/GenBank/DDBJ databases">
        <title>Genome of Flavobacteriaceae gen. nov. sp. strain F89.</title>
        <authorList>
            <person name="Wang Y."/>
        </authorList>
    </citation>
    <scope>NUCLEOTIDE SEQUENCE</scope>
    <source>
        <strain evidence="3">F89</strain>
    </source>
</reference>
<organism evidence="3 4">
    <name type="scientific">Cerina litoralis</name>
    <dbReference type="NCBI Taxonomy" id="2874477"/>
    <lineage>
        <taxon>Bacteria</taxon>
        <taxon>Pseudomonadati</taxon>
        <taxon>Bacteroidota</taxon>
        <taxon>Flavobacteriia</taxon>
        <taxon>Flavobacteriales</taxon>
        <taxon>Flavobacteriaceae</taxon>
        <taxon>Cerina</taxon>
    </lineage>
</organism>
<name>A0AAE3EWX4_9FLAO</name>
<evidence type="ECO:0000259" key="2">
    <source>
        <dbReference type="PROSITE" id="PS51898"/>
    </source>
</evidence>
<comment type="caution">
    <text evidence="3">The sequence shown here is derived from an EMBL/GenBank/DDBJ whole genome shotgun (WGS) entry which is preliminary data.</text>
</comment>
<protein>
    <submittedName>
        <fullName evidence="3">Tyrosine-type recombinase/integrase</fullName>
    </submittedName>
</protein>
<proteinExistence type="predicted"/>
<accession>A0AAE3EWX4</accession>
<evidence type="ECO:0000313" key="3">
    <source>
        <dbReference type="EMBL" id="MCG2462383.1"/>
    </source>
</evidence>